<evidence type="ECO:0008006" key="2">
    <source>
        <dbReference type="Google" id="ProtNLM"/>
    </source>
</evidence>
<accession>A0A8J9S803</accession>
<organism evidence="1">
    <name type="scientific">Phaeodactylum tricornutum</name>
    <name type="common">Diatom</name>
    <dbReference type="NCBI Taxonomy" id="2850"/>
    <lineage>
        <taxon>Eukaryota</taxon>
        <taxon>Sar</taxon>
        <taxon>Stramenopiles</taxon>
        <taxon>Ochrophyta</taxon>
        <taxon>Bacillariophyta</taxon>
        <taxon>Bacillariophyceae</taxon>
        <taxon>Bacillariophycidae</taxon>
        <taxon>Naviculales</taxon>
        <taxon>Phaeodactylaceae</taxon>
        <taxon>Phaeodactylum</taxon>
    </lineage>
</organism>
<protein>
    <recommendedName>
        <fullName evidence="2">COP9 signalosome complex subunit 8</fullName>
    </recommendedName>
</protein>
<sequence length="189" mass="21088">MTSAAIASFPPKSVAKNSAEIVNECEYLEVIGKGDHSVLVVEMAALMVEGDLVAARHLWRRYRDDSIRATALEPWWSVAQCMMEWDVASSWVALQVISDGSDSLFSTYANEIVQAYRTRLAPLSLLKSIDVTSKVSSFAVLLNMTEEDCVQFLNSRKDTHLSSDVFQDMEIYTRIVAFLEASANEVHTD</sequence>
<name>A0A8J9S803_PHATR</name>
<evidence type="ECO:0000313" key="1">
    <source>
        <dbReference type="EMBL" id="CAG9285966.1"/>
    </source>
</evidence>
<reference evidence="1" key="1">
    <citation type="submission" date="2022-02" db="EMBL/GenBank/DDBJ databases">
        <authorList>
            <person name="Giguere J D."/>
        </authorList>
    </citation>
    <scope>NUCLEOTIDE SEQUENCE</scope>
    <source>
        <strain evidence="1">CCAP 1055/1</strain>
    </source>
</reference>
<dbReference type="AlphaFoldDB" id="A0A8J9S803"/>
<proteinExistence type="predicted"/>
<dbReference type="Proteomes" id="UP000836788">
    <property type="component" value="Chromosome 21"/>
</dbReference>
<dbReference type="EMBL" id="OU594962">
    <property type="protein sequence ID" value="CAG9285966.1"/>
    <property type="molecule type" value="Genomic_DNA"/>
</dbReference>
<gene>
    <name evidence="1" type="ORF">PTTT1_LOCUS30786</name>
</gene>